<protein>
    <submittedName>
        <fullName evidence="2">DUF3870 domain-containing protein</fullName>
    </submittedName>
</protein>
<sequence length="111" mass="12590">MGKQTELKTALVTAYAKAPQGSAMYEIYKHAGIILEIDMSTHEIVNAEFTFIADLTKDFFKRMMVGYNLSNGIDDLVKRIEAHYFAPSTNSVIVALKAAYKRYFEKIQSKK</sequence>
<evidence type="ECO:0000313" key="3">
    <source>
        <dbReference type="Proteomes" id="UP001596505"/>
    </source>
</evidence>
<organism evidence="2 3">
    <name type="scientific">Scopulibacillus cellulosilyticus</name>
    <dbReference type="NCBI Taxonomy" id="2665665"/>
    <lineage>
        <taxon>Bacteria</taxon>
        <taxon>Bacillati</taxon>
        <taxon>Bacillota</taxon>
        <taxon>Bacilli</taxon>
        <taxon>Bacillales</taxon>
        <taxon>Sporolactobacillaceae</taxon>
        <taxon>Scopulibacillus</taxon>
    </lineage>
</organism>
<proteinExistence type="predicted"/>
<keyword evidence="3" id="KW-1185">Reference proteome</keyword>
<dbReference type="EMBL" id="JBHTCO010000002">
    <property type="protein sequence ID" value="MFC7391606.1"/>
    <property type="molecule type" value="Genomic_DNA"/>
</dbReference>
<dbReference type="InterPro" id="IPR024617">
    <property type="entry name" value="DUF3870"/>
</dbReference>
<dbReference type="RefSeq" id="WP_380962795.1">
    <property type="nucleotide sequence ID" value="NZ_JBHTCO010000002.1"/>
</dbReference>
<accession>A0ABW2PWK0</accession>
<feature type="domain" description="DUF3870" evidence="1">
    <location>
        <begin position="12"/>
        <end position="103"/>
    </location>
</feature>
<comment type="caution">
    <text evidence="2">The sequence shown here is derived from an EMBL/GenBank/DDBJ whole genome shotgun (WGS) entry which is preliminary data.</text>
</comment>
<name>A0ABW2PWK0_9BACL</name>
<dbReference type="Proteomes" id="UP001596505">
    <property type="component" value="Unassembled WGS sequence"/>
</dbReference>
<evidence type="ECO:0000313" key="2">
    <source>
        <dbReference type="EMBL" id="MFC7391606.1"/>
    </source>
</evidence>
<dbReference type="Pfam" id="PF12986">
    <property type="entry name" value="DUF3870"/>
    <property type="match status" value="1"/>
</dbReference>
<evidence type="ECO:0000259" key="1">
    <source>
        <dbReference type="Pfam" id="PF12986"/>
    </source>
</evidence>
<reference evidence="3" key="1">
    <citation type="journal article" date="2019" name="Int. J. Syst. Evol. Microbiol.">
        <title>The Global Catalogue of Microorganisms (GCM) 10K type strain sequencing project: providing services to taxonomists for standard genome sequencing and annotation.</title>
        <authorList>
            <consortium name="The Broad Institute Genomics Platform"/>
            <consortium name="The Broad Institute Genome Sequencing Center for Infectious Disease"/>
            <person name="Wu L."/>
            <person name="Ma J."/>
        </authorList>
    </citation>
    <scope>NUCLEOTIDE SEQUENCE [LARGE SCALE GENOMIC DNA]</scope>
    <source>
        <strain evidence="3">CGMCC 1.16305</strain>
    </source>
</reference>
<gene>
    <name evidence="2" type="ORF">ACFQRG_01170</name>
</gene>